<dbReference type="InterPro" id="IPR030995">
    <property type="entry name" value="SoxZ"/>
</dbReference>
<keyword evidence="3" id="KW-1185">Reference proteome</keyword>
<evidence type="ECO:0000313" key="3">
    <source>
        <dbReference type="Proteomes" id="UP001197378"/>
    </source>
</evidence>
<dbReference type="Gene3D" id="2.60.40.10">
    <property type="entry name" value="Immunoglobulins"/>
    <property type="match status" value="1"/>
</dbReference>
<gene>
    <name evidence="2" type="primary">soxZ</name>
    <name evidence="2" type="ORF">HFQ13_08655</name>
</gene>
<dbReference type="SUPFAM" id="SSF81296">
    <property type="entry name" value="E set domains"/>
    <property type="match status" value="1"/>
</dbReference>
<proteinExistence type="predicted"/>
<dbReference type="EMBL" id="JAAXYO010000126">
    <property type="protein sequence ID" value="MBU2788272.1"/>
    <property type="molecule type" value="Genomic_DNA"/>
</dbReference>
<dbReference type="InterPro" id="IPR014880">
    <property type="entry name" value="SoxZ_dom"/>
</dbReference>
<sequence>MAEALGNPMIRMPGSAKKGEIVEIRSLIMNPMTTGLQKDKKTGKLIPAHFIQTVTITFNDKPLLDIDWSTAVSSNPYLAFKMRAEESGTLKMVWKDNTNGSWSADSKITVS</sequence>
<organism evidence="2 3">
    <name type="scientific">Igneacidithiobacillus copahuensis</name>
    <dbReference type="NCBI Taxonomy" id="2724909"/>
    <lineage>
        <taxon>Bacteria</taxon>
        <taxon>Pseudomonadati</taxon>
        <taxon>Pseudomonadota</taxon>
        <taxon>Acidithiobacillia</taxon>
        <taxon>Acidithiobacillales</taxon>
        <taxon>Acidithiobacillaceae</taxon>
        <taxon>Igneacidithiobacillus</taxon>
    </lineage>
</organism>
<name>A0AAE3CJX6_9PROT</name>
<dbReference type="AlphaFoldDB" id="A0AAE3CJX6"/>
<evidence type="ECO:0000259" key="1">
    <source>
        <dbReference type="Pfam" id="PF08770"/>
    </source>
</evidence>
<dbReference type="Proteomes" id="UP001197378">
    <property type="component" value="Unassembled WGS sequence"/>
</dbReference>
<accession>A0AAE3CJX6</accession>
<dbReference type="Pfam" id="PF08770">
    <property type="entry name" value="SoxZ"/>
    <property type="match status" value="1"/>
</dbReference>
<dbReference type="RefSeq" id="WP_215872259.1">
    <property type="nucleotide sequence ID" value="NZ_JAAXYO010000126.1"/>
</dbReference>
<dbReference type="NCBIfam" id="TIGR04490">
    <property type="entry name" value="SoxZ_true"/>
    <property type="match status" value="1"/>
</dbReference>
<protein>
    <submittedName>
        <fullName evidence="2">Thiosulfate oxidation carrier complex protein SoxZ</fullName>
    </submittedName>
</protein>
<comment type="caution">
    <text evidence="2">The sequence shown here is derived from an EMBL/GenBank/DDBJ whole genome shotgun (WGS) entry which is preliminary data.</text>
</comment>
<dbReference type="InterPro" id="IPR013783">
    <property type="entry name" value="Ig-like_fold"/>
</dbReference>
<reference evidence="2" key="1">
    <citation type="journal article" date="2021" name="ISME J.">
        <title>Genomic evolution of the class Acidithiobacillia: deep-branching Proteobacteria living in extreme acidic conditions.</title>
        <authorList>
            <person name="Moya-Beltran A."/>
            <person name="Beard S."/>
            <person name="Rojas-Villalobos C."/>
            <person name="Issotta F."/>
            <person name="Gallardo Y."/>
            <person name="Ulloa R."/>
            <person name="Giaveno A."/>
            <person name="Degli Esposti M."/>
            <person name="Johnson D.B."/>
            <person name="Quatrini R."/>
        </authorList>
    </citation>
    <scope>NUCLEOTIDE SEQUENCE</scope>
    <source>
        <strain evidence="2">VAN18-1</strain>
    </source>
</reference>
<dbReference type="InterPro" id="IPR014756">
    <property type="entry name" value="Ig_E-set"/>
</dbReference>
<feature type="domain" description="Sulphur oxidation protein SoxZ" evidence="1">
    <location>
        <begin position="10"/>
        <end position="105"/>
    </location>
</feature>
<evidence type="ECO:0000313" key="2">
    <source>
        <dbReference type="EMBL" id="MBU2788272.1"/>
    </source>
</evidence>